<feature type="compositionally biased region" description="Basic and acidic residues" evidence="1">
    <location>
        <begin position="82"/>
        <end position="94"/>
    </location>
</feature>
<protein>
    <submittedName>
        <fullName evidence="2">Uncharacterized protein</fullName>
    </submittedName>
</protein>
<reference evidence="2" key="1">
    <citation type="submission" date="2021-01" db="EMBL/GenBank/DDBJ databases">
        <authorList>
            <person name="Corre E."/>
            <person name="Pelletier E."/>
            <person name="Niang G."/>
            <person name="Scheremetjew M."/>
            <person name="Finn R."/>
            <person name="Kale V."/>
            <person name="Holt S."/>
            <person name="Cochrane G."/>
            <person name="Meng A."/>
            <person name="Brown T."/>
            <person name="Cohen L."/>
        </authorList>
    </citation>
    <scope>NUCLEOTIDE SEQUENCE</scope>
    <source>
        <strain evidence="2">ECT3854</strain>
    </source>
</reference>
<organism evidence="2">
    <name type="scientific">Cyclophora tenuis</name>
    <name type="common">Marine diatom</name>
    <dbReference type="NCBI Taxonomy" id="216820"/>
    <lineage>
        <taxon>Eukaryota</taxon>
        <taxon>Sar</taxon>
        <taxon>Stramenopiles</taxon>
        <taxon>Ochrophyta</taxon>
        <taxon>Bacillariophyta</taxon>
        <taxon>Fragilariophyceae</taxon>
        <taxon>Fragilariophycidae</taxon>
        <taxon>Cyclophorales</taxon>
        <taxon>Cyclophoraceae</taxon>
        <taxon>Cyclophora</taxon>
    </lineage>
</organism>
<proteinExistence type="predicted"/>
<evidence type="ECO:0000256" key="1">
    <source>
        <dbReference type="SAM" id="MobiDB-lite"/>
    </source>
</evidence>
<name>A0A7S1D5Y4_CYCTE</name>
<evidence type="ECO:0000313" key="2">
    <source>
        <dbReference type="EMBL" id="CAD8939013.1"/>
    </source>
</evidence>
<dbReference type="EMBL" id="HBFW01015775">
    <property type="protein sequence ID" value="CAD8939013.1"/>
    <property type="molecule type" value="Transcribed_RNA"/>
</dbReference>
<dbReference type="Gene3D" id="1.25.10.10">
    <property type="entry name" value="Leucine-rich Repeat Variant"/>
    <property type="match status" value="1"/>
</dbReference>
<gene>
    <name evidence="2" type="ORF">CTEN0397_LOCUS10076</name>
</gene>
<dbReference type="InterPro" id="IPR011989">
    <property type="entry name" value="ARM-like"/>
</dbReference>
<dbReference type="AlphaFoldDB" id="A0A7S1D5Y4"/>
<accession>A0A7S1D5Y4</accession>
<feature type="region of interest" description="Disordered" evidence="1">
    <location>
        <begin position="67"/>
        <end position="94"/>
    </location>
</feature>
<sequence length="94" mass="10592">MRKDMDDSNTQVAGLTMLCNICHDRRSRKEIVSSGASEVCMEALKKHATHQEVQVWALRLREWTSGRSRSKFAGASGQKNTTAEDKIPEQTKNN</sequence>